<dbReference type="InterPro" id="IPR037547">
    <property type="entry name" value="SAMBA"/>
</dbReference>
<gene>
    <name evidence="2" type="ORF">g.110003</name>
</gene>
<sequence>MSSPARSSASATSVGAQGGGAGSSGATAGFVGDDAASTCHFPRDLVTPQDRKDEALAVLKADLMAALDKEVKSLDRDSWMFAGPRSQIHLISRPGGPQRKQTKQ</sequence>
<evidence type="ECO:0000313" key="2">
    <source>
        <dbReference type="EMBL" id="JAT63105.1"/>
    </source>
</evidence>
<feature type="compositionally biased region" description="Low complexity" evidence="1">
    <location>
        <begin position="1"/>
        <end position="15"/>
    </location>
</feature>
<dbReference type="EMBL" id="GDJX01004831">
    <property type="protein sequence ID" value="JAT63105.1"/>
    <property type="molecule type" value="Transcribed_RNA"/>
</dbReference>
<reference evidence="2" key="1">
    <citation type="submission" date="2015-07" db="EMBL/GenBank/DDBJ databases">
        <title>Transcriptome Assembly of Anthurium amnicola.</title>
        <authorList>
            <person name="Suzuki J."/>
        </authorList>
    </citation>
    <scope>NUCLEOTIDE SEQUENCE</scope>
</reference>
<dbReference type="PANTHER" id="PTHR37387">
    <property type="entry name" value="PROTEIN SAMBA"/>
    <property type="match status" value="1"/>
</dbReference>
<dbReference type="AlphaFoldDB" id="A0A1D1Z885"/>
<dbReference type="GO" id="GO:0010997">
    <property type="term" value="F:anaphase-promoting complex binding"/>
    <property type="evidence" value="ECO:0007669"/>
    <property type="project" value="InterPro"/>
</dbReference>
<dbReference type="GO" id="GO:0046621">
    <property type="term" value="P:negative regulation of organ growth"/>
    <property type="evidence" value="ECO:0007669"/>
    <property type="project" value="InterPro"/>
</dbReference>
<organism evidence="2">
    <name type="scientific">Anthurium amnicola</name>
    <dbReference type="NCBI Taxonomy" id="1678845"/>
    <lineage>
        <taxon>Eukaryota</taxon>
        <taxon>Viridiplantae</taxon>
        <taxon>Streptophyta</taxon>
        <taxon>Embryophyta</taxon>
        <taxon>Tracheophyta</taxon>
        <taxon>Spermatophyta</taxon>
        <taxon>Magnoliopsida</taxon>
        <taxon>Liliopsida</taxon>
        <taxon>Araceae</taxon>
        <taxon>Pothoideae</taxon>
        <taxon>Potheae</taxon>
        <taxon>Anthurium</taxon>
    </lineage>
</organism>
<dbReference type="PANTHER" id="PTHR37387:SF1">
    <property type="entry name" value="PROTEIN SAMBA"/>
    <property type="match status" value="1"/>
</dbReference>
<evidence type="ECO:0008006" key="3">
    <source>
        <dbReference type="Google" id="ProtNLM"/>
    </source>
</evidence>
<name>A0A1D1Z885_9ARAE</name>
<feature type="region of interest" description="Disordered" evidence="1">
    <location>
        <begin position="1"/>
        <end position="33"/>
    </location>
</feature>
<protein>
    <recommendedName>
        <fullName evidence="3">Protein SAMBA</fullName>
    </recommendedName>
</protein>
<proteinExistence type="predicted"/>
<accession>A0A1D1Z885</accession>
<evidence type="ECO:0000256" key="1">
    <source>
        <dbReference type="SAM" id="MobiDB-lite"/>
    </source>
</evidence>